<evidence type="ECO:0000256" key="4">
    <source>
        <dbReference type="HAMAP-Rule" id="MF_00929"/>
    </source>
</evidence>
<sequence length="389" mass="45619">MIREFQEVLEENILGFWMSHMIDDQNGGFYGAIDTANNVNTYAEKGAVLNARILWTFAAAYRILGNPLYLKMAWRAYNYIDEYFVDRQYGGVYWSVDYKGVVIQNKKQTYAQGFMLYAFSEFYKVTGEPFILDQAIALFECIEKTRDSLKGGYREAFTRDWKIIDDMRLSEKDENMAKTMNTHLHVLEPYTNLLKVWTNERLMEAQKELITLFVDKIYNPSTGHLGLFFDDDWNVSNETISFGHNIEAVWLLWLAANQVGYLNIERLKSILDDIATSSVAGLQADGSMIYEVKEGEIDTEKHWWVQAETVVGYMYAGKITKKQAYIEYAYNNWNYIKQHLIDWKKGEWYWSRLPNGSINESENKGGFWKCPYHNGRMCMEMLENLMEYE</sequence>
<evidence type="ECO:0000256" key="3">
    <source>
        <dbReference type="ARBA" id="ARBA00023235"/>
    </source>
</evidence>
<protein>
    <recommendedName>
        <fullName evidence="4">Cellobiose 2-epimerase</fullName>
        <shortName evidence="4">CE</shortName>
        <ecNumber evidence="4">5.1.3.11</ecNumber>
    </recommendedName>
</protein>
<comment type="catalytic activity">
    <reaction evidence="1 4">
        <text>D-cellobiose = beta-D-glucosyl-(1-&gt;4)-D-mannopyranose</text>
        <dbReference type="Rhea" id="RHEA:23384"/>
        <dbReference type="ChEBI" id="CHEBI:17057"/>
        <dbReference type="ChEBI" id="CHEBI:47931"/>
        <dbReference type="EC" id="5.1.3.11"/>
    </reaction>
</comment>
<evidence type="ECO:0000313" key="6">
    <source>
        <dbReference type="Proteomes" id="UP000625283"/>
    </source>
</evidence>
<dbReference type="InterPro" id="IPR012341">
    <property type="entry name" value="6hp_glycosidase-like_sf"/>
</dbReference>
<dbReference type="HAMAP" id="MF_00929">
    <property type="entry name" value="Cellobiose_2_epim"/>
    <property type="match status" value="1"/>
</dbReference>
<organism evidence="5 6">
    <name type="scientific">Sphingobacterium faecale</name>
    <dbReference type="NCBI Taxonomy" id="2803775"/>
    <lineage>
        <taxon>Bacteria</taxon>
        <taxon>Pseudomonadati</taxon>
        <taxon>Bacteroidota</taxon>
        <taxon>Sphingobacteriia</taxon>
        <taxon>Sphingobacteriales</taxon>
        <taxon>Sphingobacteriaceae</taxon>
        <taxon>Sphingobacterium</taxon>
    </lineage>
</organism>
<dbReference type="Gene3D" id="1.50.10.10">
    <property type="match status" value="1"/>
</dbReference>
<dbReference type="EC" id="5.1.3.11" evidence="4"/>
<dbReference type="InterPro" id="IPR008928">
    <property type="entry name" value="6-hairpin_glycosidase_sf"/>
</dbReference>
<name>A0ABS1R3B0_9SPHI</name>
<accession>A0ABS1R3B0</accession>
<keyword evidence="3 4" id="KW-0413">Isomerase</keyword>
<dbReference type="EMBL" id="JAERTY010000005">
    <property type="protein sequence ID" value="MBL1409187.1"/>
    <property type="molecule type" value="Genomic_DNA"/>
</dbReference>
<dbReference type="RefSeq" id="WP_202102943.1">
    <property type="nucleotide sequence ID" value="NZ_JAERTY010000005.1"/>
</dbReference>
<evidence type="ECO:0000256" key="1">
    <source>
        <dbReference type="ARBA" id="ARBA00001470"/>
    </source>
</evidence>
<dbReference type="Proteomes" id="UP000625283">
    <property type="component" value="Unassembled WGS sequence"/>
</dbReference>
<dbReference type="InterPro" id="IPR028584">
    <property type="entry name" value="Cellobiose_2_epim"/>
</dbReference>
<comment type="similarity">
    <text evidence="2">Belongs to the N-acylglucosamine 2-epimerase family.</text>
</comment>
<comment type="function">
    <text evidence="4">Catalyzes the reversible epimerization of cellobiose to 4-O-beta-D-glucopyranosyl-D-mannose (Glc-Man).</text>
</comment>
<keyword evidence="6" id="KW-1185">Reference proteome</keyword>
<comment type="similarity">
    <text evidence="4">Belongs to the cellobiose 2-epimerase family.</text>
</comment>
<gene>
    <name evidence="5" type="ORF">JKG61_10525</name>
</gene>
<dbReference type="SUPFAM" id="SSF48208">
    <property type="entry name" value="Six-hairpin glycosidases"/>
    <property type="match status" value="1"/>
</dbReference>
<comment type="caution">
    <text evidence="5">The sequence shown here is derived from an EMBL/GenBank/DDBJ whole genome shotgun (WGS) entry which is preliminary data.</text>
</comment>
<dbReference type="Pfam" id="PF07221">
    <property type="entry name" value="GlcNAc_2-epim"/>
    <property type="match status" value="1"/>
</dbReference>
<proteinExistence type="inferred from homology"/>
<evidence type="ECO:0000313" key="5">
    <source>
        <dbReference type="EMBL" id="MBL1409187.1"/>
    </source>
</evidence>
<evidence type="ECO:0000256" key="2">
    <source>
        <dbReference type="ARBA" id="ARBA00008558"/>
    </source>
</evidence>
<reference evidence="5 6" key="1">
    <citation type="submission" date="2021-01" db="EMBL/GenBank/DDBJ databases">
        <title>C459-1 draft genome sequence.</title>
        <authorList>
            <person name="Zhang X.-F."/>
        </authorList>
    </citation>
    <scope>NUCLEOTIDE SEQUENCE [LARGE SCALE GENOMIC DNA]</scope>
    <source>
        <strain evidence="6">C459-1</strain>
    </source>
</reference>
<dbReference type="PANTHER" id="PTHR15108">
    <property type="entry name" value="N-ACYLGLUCOSAMINE-2-EPIMERASE"/>
    <property type="match status" value="1"/>
</dbReference>
<dbReference type="InterPro" id="IPR010819">
    <property type="entry name" value="AGE/CE"/>
</dbReference>